<name>A0A9P0E966_NEZVI</name>
<keyword evidence="3" id="KW-1185">Reference proteome</keyword>
<dbReference type="EMBL" id="OV725077">
    <property type="protein sequence ID" value="CAH1392198.1"/>
    <property type="molecule type" value="Genomic_DNA"/>
</dbReference>
<dbReference type="Gene3D" id="3.40.50.150">
    <property type="entry name" value="Vaccinia Virus protein VP39"/>
    <property type="match status" value="1"/>
</dbReference>
<protein>
    <recommendedName>
        <fullName evidence="1">Methyltransferase type 11 domain-containing protein</fullName>
    </recommendedName>
</protein>
<dbReference type="PANTHER" id="PTHR43861:SF1">
    <property type="entry name" value="TRANS-ACONITATE 2-METHYLTRANSFERASE"/>
    <property type="match status" value="1"/>
</dbReference>
<feature type="domain" description="Methyltransferase type 11" evidence="1">
    <location>
        <begin position="38"/>
        <end position="138"/>
    </location>
</feature>
<organism evidence="2 3">
    <name type="scientific">Nezara viridula</name>
    <name type="common">Southern green stink bug</name>
    <name type="synonym">Cimex viridulus</name>
    <dbReference type="NCBI Taxonomy" id="85310"/>
    <lineage>
        <taxon>Eukaryota</taxon>
        <taxon>Metazoa</taxon>
        <taxon>Ecdysozoa</taxon>
        <taxon>Arthropoda</taxon>
        <taxon>Hexapoda</taxon>
        <taxon>Insecta</taxon>
        <taxon>Pterygota</taxon>
        <taxon>Neoptera</taxon>
        <taxon>Paraneoptera</taxon>
        <taxon>Hemiptera</taxon>
        <taxon>Heteroptera</taxon>
        <taxon>Panheteroptera</taxon>
        <taxon>Pentatomomorpha</taxon>
        <taxon>Pentatomoidea</taxon>
        <taxon>Pentatomidae</taxon>
        <taxon>Pentatominae</taxon>
        <taxon>Nezara</taxon>
    </lineage>
</organism>
<dbReference type="Pfam" id="PF08241">
    <property type="entry name" value="Methyltransf_11"/>
    <property type="match status" value="1"/>
</dbReference>
<dbReference type="OrthoDB" id="66144at2759"/>
<dbReference type="SUPFAM" id="SSF53335">
    <property type="entry name" value="S-adenosyl-L-methionine-dependent methyltransferases"/>
    <property type="match status" value="1"/>
</dbReference>
<evidence type="ECO:0000259" key="1">
    <source>
        <dbReference type="Pfam" id="PF08241"/>
    </source>
</evidence>
<evidence type="ECO:0000313" key="3">
    <source>
        <dbReference type="Proteomes" id="UP001152798"/>
    </source>
</evidence>
<dbReference type="Proteomes" id="UP001152798">
    <property type="component" value="Chromosome 1"/>
</dbReference>
<reference evidence="2" key="1">
    <citation type="submission" date="2022-01" db="EMBL/GenBank/DDBJ databases">
        <authorList>
            <person name="King R."/>
        </authorList>
    </citation>
    <scope>NUCLEOTIDE SEQUENCE</scope>
</reference>
<accession>A0A9P0E966</accession>
<evidence type="ECO:0000313" key="2">
    <source>
        <dbReference type="EMBL" id="CAH1392198.1"/>
    </source>
</evidence>
<sequence length="268" mass="31896">MEDPQLMMNWNYMQKKDVIEILEEYKHHMDWKDGEQILDIGCGIGDITTSVLYPILPMNSVLAAADVSPDMIQFCNKYKMRERIRYYILDIQQPQLSTDWESETFDKIFSFSCLHWIHDYSQAMANIHYLLKHTGEILLLFLTPDNPIYLAFHHLLMIPKWKRFLKNVTWFYQTDDALTFVENILRRVGFQGIRCFPKIKRSDYHSWESFMELVRAINPYTRHLPDEIQAEFLYEASEVLKQTLHIMVDQDTGAVMMEYNVIIAMAFK</sequence>
<gene>
    <name evidence="2" type="ORF">NEZAVI_LOCUS3062</name>
</gene>
<dbReference type="CDD" id="cd02440">
    <property type="entry name" value="AdoMet_MTases"/>
    <property type="match status" value="1"/>
</dbReference>
<dbReference type="InterPro" id="IPR013216">
    <property type="entry name" value="Methyltransf_11"/>
</dbReference>
<dbReference type="InterPro" id="IPR029063">
    <property type="entry name" value="SAM-dependent_MTases_sf"/>
</dbReference>
<dbReference type="AlphaFoldDB" id="A0A9P0E966"/>
<proteinExistence type="predicted"/>
<dbReference type="PANTHER" id="PTHR43861">
    <property type="entry name" value="TRANS-ACONITATE 2-METHYLTRANSFERASE-RELATED"/>
    <property type="match status" value="1"/>
</dbReference>
<dbReference type="GO" id="GO:0008757">
    <property type="term" value="F:S-adenosylmethionine-dependent methyltransferase activity"/>
    <property type="evidence" value="ECO:0007669"/>
    <property type="project" value="InterPro"/>
</dbReference>